<dbReference type="Proteomes" id="UP000239458">
    <property type="component" value="Unassembled WGS sequence"/>
</dbReference>
<organism evidence="1 2">
    <name type="scientific">Pseudomonas cedrina</name>
    <dbReference type="NCBI Taxonomy" id="651740"/>
    <lineage>
        <taxon>Bacteria</taxon>
        <taxon>Pseudomonadati</taxon>
        <taxon>Pseudomonadota</taxon>
        <taxon>Gammaproteobacteria</taxon>
        <taxon>Pseudomonadales</taxon>
        <taxon>Pseudomonadaceae</taxon>
        <taxon>Pseudomonas</taxon>
    </lineage>
</organism>
<comment type="caution">
    <text evidence="1">The sequence shown here is derived from an EMBL/GenBank/DDBJ whole genome shotgun (WGS) entry which is preliminary data.</text>
</comment>
<protein>
    <recommendedName>
        <fullName evidence="3">Prephenate dehydratase</fullName>
    </recommendedName>
</protein>
<sequence length="174" mass="18953">MNADSLNAIEVIHTLGPAGTNCEKAANEWYKRQGRTGEVKLYQTLEKALEQMPKNPSHALLGCIVYPELHTLVFSNLKTLTLSDCFIMHTFNMVLAARNEGPVSSVATHPAPQLLVSTDYKKSIVTSNSEAAIQCANGLVDACITTLPSAKNNNLHIKEDFGEVPMGFSIHTVK</sequence>
<dbReference type="EMBL" id="PCQE01000124">
    <property type="protein sequence ID" value="PRB84212.1"/>
    <property type="molecule type" value="Genomic_DNA"/>
</dbReference>
<evidence type="ECO:0008006" key="3">
    <source>
        <dbReference type="Google" id="ProtNLM"/>
    </source>
</evidence>
<evidence type="ECO:0000313" key="1">
    <source>
        <dbReference type="EMBL" id="PRB84212.1"/>
    </source>
</evidence>
<dbReference type="AlphaFoldDB" id="A0A2S9CUN9"/>
<proteinExistence type="predicted"/>
<reference evidence="1 2" key="1">
    <citation type="submission" date="2017-09" db="EMBL/GenBank/DDBJ databases">
        <title>Genomic, metabolic, and phenotypic characteristics of bacterial isolates from the natural microbiome of the model nematode Caenorhabditis elegans.</title>
        <authorList>
            <person name="Zimmermann J."/>
            <person name="Obeng N."/>
            <person name="Yang W."/>
            <person name="Obeng O."/>
            <person name="Kissoyan K."/>
            <person name="Pees B."/>
            <person name="Dirksen P."/>
            <person name="Hoppner M."/>
            <person name="Franke A."/>
            <person name="Rosenstiel P."/>
            <person name="Leippe M."/>
            <person name="Dierking K."/>
            <person name="Kaleta C."/>
            <person name="Schulenburg H."/>
        </authorList>
    </citation>
    <scope>NUCLEOTIDE SEQUENCE [LARGE SCALE GENOMIC DNA]</scope>
    <source>
        <strain evidence="1 2">MYb184</strain>
    </source>
</reference>
<evidence type="ECO:0000313" key="2">
    <source>
        <dbReference type="Proteomes" id="UP000239458"/>
    </source>
</evidence>
<gene>
    <name evidence="1" type="ORF">CQ006_27975</name>
</gene>
<accession>A0A2S9CUN9</accession>
<name>A0A2S9CUN9_PSECE</name>
<dbReference type="RefSeq" id="WP_105227995.1">
    <property type="nucleotide sequence ID" value="NZ_PCQE01000124.1"/>
</dbReference>